<proteinExistence type="predicted"/>
<evidence type="ECO:0000313" key="2">
    <source>
        <dbReference type="Proteomes" id="UP001165092"/>
    </source>
</evidence>
<keyword evidence="2" id="KW-1185">Reference proteome</keyword>
<organism evidence="1 2">
    <name type="scientific">Nocardiopsis ansamitocini</name>
    <dbReference type="NCBI Taxonomy" id="1670832"/>
    <lineage>
        <taxon>Bacteria</taxon>
        <taxon>Bacillati</taxon>
        <taxon>Actinomycetota</taxon>
        <taxon>Actinomycetes</taxon>
        <taxon>Streptosporangiales</taxon>
        <taxon>Nocardiopsidaceae</taxon>
        <taxon>Nocardiopsis</taxon>
    </lineage>
</organism>
<sequence>MGTQMGAFALPAEVDSLSGPSTGITWKTASARSWDTPTGAPPCLQFGLRGVQVGSDHVQHPGRLGLFAGAGDLLNATAAVTLSDDRSAPTPPRRG</sequence>
<accession>A0A9W6P6X0</accession>
<dbReference type="RefSeq" id="WP_285759609.1">
    <property type="nucleotide sequence ID" value="NZ_BSQG01000004.1"/>
</dbReference>
<comment type="caution">
    <text evidence="1">The sequence shown here is derived from an EMBL/GenBank/DDBJ whole genome shotgun (WGS) entry which is preliminary data.</text>
</comment>
<dbReference type="EMBL" id="BSQG01000004">
    <property type="protein sequence ID" value="GLU48177.1"/>
    <property type="molecule type" value="Genomic_DNA"/>
</dbReference>
<dbReference type="Proteomes" id="UP001165092">
    <property type="component" value="Unassembled WGS sequence"/>
</dbReference>
<evidence type="ECO:0000313" key="1">
    <source>
        <dbReference type="EMBL" id="GLU48177.1"/>
    </source>
</evidence>
<reference evidence="1" key="1">
    <citation type="submission" date="2023-02" db="EMBL/GenBank/DDBJ databases">
        <title>Nocardiopsis ansamitocini NBRC 112285.</title>
        <authorList>
            <person name="Ichikawa N."/>
            <person name="Sato H."/>
            <person name="Tonouchi N."/>
        </authorList>
    </citation>
    <scope>NUCLEOTIDE SEQUENCE</scope>
    <source>
        <strain evidence="1">NBRC 112285</strain>
    </source>
</reference>
<dbReference type="AlphaFoldDB" id="A0A9W6P6X0"/>
<gene>
    <name evidence="1" type="ORF">Nans01_25280</name>
</gene>
<name>A0A9W6P6X0_9ACTN</name>
<protein>
    <submittedName>
        <fullName evidence="1">Uncharacterized protein</fullName>
    </submittedName>
</protein>